<sequence>METDHKHRGFMRNKLVKTFSKVTKRNGNNKVRPTQISNNRNGSVTYLSHQDMSNSSSMQKAVSTSSKVNYLREESVCANNNGPLGYHGGGDENVDMKASKYILYVKERFKQERVETNAI</sequence>
<protein>
    <submittedName>
        <fullName evidence="1">Uncharacterized protein</fullName>
    </submittedName>
</protein>
<evidence type="ECO:0000313" key="1">
    <source>
        <dbReference type="EMBL" id="KAJ0037775.1"/>
    </source>
</evidence>
<comment type="caution">
    <text evidence="1">The sequence shown here is derived from an EMBL/GenBank/DDBJ whole genome shotgun (WGS) entry which is preliminary data.</text>
</comment>
<accession>A0ACC0YID5</accession>
<gene>
    <name evidence="1" type="ORF">Pint_23752</name>
</gene>
<dbReference type="EMBL" id="CM047741">
    <property type="protein sequence ID" value="KAJ0037775.1"/>
    <property type="molecule type" value="Genomic_DNA"/>
</dbReference>
<reference evidence="2" key="1">
    <citation type="journal article" date="2023" name="G3 (Bethesda)">
        <title>Genome assembly and association tests identify interacting loci associated with vigor, precocity, and sex in interspecific pistachio rootstocks.</title>
        <authorList>
            <person name="Palmer W."/>
            <person name="Jacygrad E."/>
            <person name="Sagayaradj S."/>
            <person name="Cavanaugh K."/>
            <person name="Han R."/>
            <person name="Bertier L."/>
            <person name="Beede B."/>
            <person name="Kafkas S."/>
            <person name="Golino D."/>
            <person name="Preece J."/>
            <person name="Michelmore R."/>
        </authorList>
    </citation>
    <scope>NUCLEOTIDE SEQUENCE [LARGE SCALE GENOMIC DNA]</scope>
</reference>
<dbReference type="Proteomes" id="UP001163603">
    <property type="component" value="Chromosome 6"/>
</dbReference>
<evidence type="ECO:0000313" key="2">
    <source>
        <dbReference type="Proteomes" id="UP001163603"/>
    </source>
</evidence>
<keyword evidence="2" id="KW-1185">Reference proteome</keyword>
<organism evidence="1 2">
    <name type="scientific">Pistacia integerrima</name>
    <dbReference type="NCBI Taxonomy" id="434235"/>
    <lineage>
        <taxon>Eukaryota</taxon>
        <taxon>Viridiplantae</taxon>
        <taxon>Streptophyta</taxon>
        <taxon>Embryophyta</taxon>
        <taxon>Tracheophyta</taxon>
        <taxon>Spermatophyta</taxon>
        <taxon>Magnoliopsida</taxon>
        <taxon>eudicotyledons</taxon>
        <taxon>Gunneridae</taxon>
        <taxon>Pentapetalae</taxon>
        <taxon>rosids</taxon>
        <taxon>malvids</taxon>
        <taxon>Sapindales</taxon>
        <taxon>Anacardiaceae</taxon>
        <taxon>Pistacia</taxon>
    </lineage>
</organism>
<proteinExistence type="predicted"/>
<name>A0ACC0YID5_9ROSI</name>